<dbReference type="PANTHER" id="PTHR24099">
    <property type="entry name" value="E3 UBIQUITIN-PROTEIN LIGASE TRIM36-RELATED"/>
    <property type="match status" value="1"/>
</dbReference>
<dbReference type="InterPro" id="IPR036116">
    <property type="entry name" value="FN3_sf"/>
</dbReference>
<evidence type="ECO:0000256" key="1">
    <source>
        <dbReference type="SAM" id="MobiDB-lite"/>
    </source>
</evidence>
<evidence type="ECO:0000313" key="3">
    <source>
        <dbReference type="EMBL" id="CAK0846207.1"/>
    </source>
</evidence>
<dbReference type="InterPro" id="IPR013783">
    <property type="entry name" value="Ig-like_fold"/>
</dbReference>
<feature type="domain" description="Fibronectin type-III" evidence="2">
    <location>
        <begin position="1"/>
        <end position="104"/>
    </location>
</feature>
<reference evidence="3" key="1">
    <citation type="submission" date="2023-10" db="EMBL/GenBank/DDBJ databases">
        <authorList>
            <person name="Chen Y."/>
            <person name="Shah S."/>
            <person name="Dougan E. K."/>
            <person name="Thang M."/>
            <person name="Chan C."/>
        </authorList>
    </citation>
    <scope>NUCLEOTIDE SEQUENCE [LARGE SCALE GENOMIC DNA]</scope>
</reference>
<evidence type="ECO:0000259" key="2">
    <source>
        <dbReference type="PROSITE" id="PS50853"/>
    </source>
</evidence>
<sequence length="1243" mass="133628">MPEAPALVAAGSTSLLLSWAAPEAFEALEVELRRSAWAWPLSAPWVRQATAPEDVRITDRFVEVTLRGLEPSTAYEVRIAAACEEGPRQVGPAAAFRTLAVAPPLLGPPSASCCRHDRLLLQWVEPAVQADEVIAYRVRYWDCEQRWPTKVEVEAKLTSRLLPPSQQTAQFLGGQAAMRIPRPPRGGVAARPEDAAAVEEDAGSEVHLWLMSLAPLRMYIVQVAAVTAAGTGEWSPKSTELFTWRSAPDLLPASRVCRTHSALALGLAVEPVPDGTEGQDEEVERFEVVVRPVQSGRGPAPDAAEVVVTAAEAAELALRLAGGAPSPGARPHAVAVRGLQPRSIYRCTARAITHAGVGSWSPAVELETLAVPPDVDDLRVDEADHCSAVLSWRVLDECPQAGLLRALLGEEEAERELWARRLVGFRVRSGGPAAGALKEILGARSRPAPDGRHRLALRDLAPNSAYQVEVAAAARGSEDGTWSGPVQVLTEGLAPGVPAPALLCASRRGAAVHWAAPDAAAAAVLGYVVQLRRRPEHRGRPPDPEERAFPLAGAGEGGEAASRDVAICDGSSTRVELRDLEPGATYLVQVAARTARGVGSWSEECLVSTRSRAPAMSQEAEPRLLHAYYDKLVLLCGGPVPDWPPEEASDVTGYRVRYFECSRSGWHGAWVEPAPHHLEVTETEDQAGCPAVQVCLRGLAPERQHVVQVAAVTAAGQGPWSPQSGRLSTWRVAPRMALPRVLFRTHEALVLGWTQDFQELEAGSADGTAHDEDIAEFLVRAAPSSAGRAEAKTVRASCAQAQALAAAWRDRLASEPEQVERQGLWRQRSRSGSADAVRCGPRWPDTMLCEAENDQWSPAFVAVVRGLAHGSGYSCTVSAASRAGEGQCSAASGEVSTLALAPVVEDARVDEVQHDQILISWELPQREPPLPPAAAEQLGLVGSLEELSLQGFSVRCAAWASWTRLSWREPCYTEVDALQSAGDAGRVHFALLDLEAASQYVAEVRAHSACGAGEWLRVGDQPICTAIVAEPPEKPELVYATSHALTFSFDGVEDRRVTAYEARRHERIAGTWTRASKPLKFDRNTIAVRVTPENRWVVKLDQLRSASDYAIQLRGITSTGGITKWSALSEFMRTRDDDGEADVDEGVGVHDASPASTASKQERAAAEQEKARQEAGIESVDDLARKLEAVLSVTMDYATRGVSLPGTKGTTLRYLYPYGTGIARCQHTSGTMANTSKEGQKTT</sequence>
<dbReference type="Pfam" id="PF00041">
    <property type="entry name" value="fn3"/>
    <property type="match status" value="2"/>
</dbReference>
<protein>
    <recommendedName>
        <fullName evidence="2">Fibronectin type-III domain-containing protein</fullName>
    </recommendedName>
</protein>
<accession>A0ABN9TKK0</accession>
<evidence type="ECO:0000313" key="4">
    <source>
        <dbReference type="Proteomes" id="UP001189429"/>
    </source>
</evidence>
<dbReference type="Gene3D" id="2.60.40.10">
    <property type="entry name" value="Immunoglobulins"/>
    <property type="match status" value="4"/>
</dbReference>
<keyword evidence="4" id="KW-1185">Reference proteome</keyword>
<dbReference type="SMART" id="SM00060">
    <property type="entry name" value="FN3"/>
    <property type="match status" value="9"/>
</dbReference>
<dbReference type="PROSITE" id="PS50853">
    <property type="entry name" value="FN3"/>
    <property type="match status" value="2"/>
</dbReference>
<feature type="region of interest" description="Disordered" evidence="1">
    <location>
        <begin position="1138"/>
        <end position="1177"/>
    </location>
</feature>
<proteinExistence type="predicted"/>
<dbReference type="CDD" id="cd00063">
    <property type="entry name" value="FN3"/>
    <property type="match status" value="3"/>
</dbReference>
<dbReference type="PANTHER" id="PTHR24099:SF11">
    <property type="entry name" value="FIBRONECTIN TYPE III DOMAIN-CONTAINING 3BA-RELATED"/>
    <property type="match status" value="1"/>
</dbReference>
<dbReference type="EMBL" id="CAUYUJ010014804">
    <property type="protein sequence ID" value="CAK0846207.1"/>
    <property type="molecule type" value="Genomic_DNA"/>
</dbReference>
<comment type="caution">
    <text evidence="3">The sequence shown here is derived from an EMBL/GenBank/DDBJ whole genome shotgun (WGS) entry which is preliminary data.</text>
</comment>
<dbReference type="Proteomes" id="UP001189429">
    <property type="component" value="Unassembled WGS sequence"/>
</dbReference>
<feature type="compositionally biased region" description="Basic and acidic residues" evidence="1">
    <location>
        <begin position="1160"/>
        <end position="1175"/>
    </location>
</feature>
<name>A0ABN9TKK0_9DINO</name>
<organism evidence="3 4">
    <name type="scientific">Prorocentrum cordatum</name>
    <dbReference type="NCBI Taxonomy" id="2364126"/>
    <lineage>
        <taxon>Eukaryota</taxon>
        <taxon>Sar</taxon>
        <taxon>Alveolata</taxon>
        <taxon>Dinophyceae</taxon>
        <taxon>Prorocentrales</taxon>
        <taxon>Prorocentraceae</taxon>
        <taxon>Prorocentrum</taxon>
    </lineage>
</organism>
<dbReference type="SUPFAM" id="SSF49265">
    <property type="entry name" value="Fibronectin type III"/>
    <property type="match status" value="6"/>
</dbReference>
<feature type="domain" description="Fibronectin type-III" evidence="2">
    <location>
        <begin position="494"/>
        <end position="612"/>
    </location>
</feature>
<dbReference type="InterPro" id="IPR050617">
    <property type="entry name" value="E3_ligase_FN3/SPRY"/>
</dbReference>
<gene>
    <name evidence="3" type="ORF">PCOR1329_LOCUS39768</name>
</gene>
<dbReference type="InterPro" id="IPR003961">
    <property type="entry name" value="FN3_dom"/>
</dbReference>